<evidence type="ECO:0000313" key="1">
    <source>
        <dbReference type="EMBL" id="EFI93147.1"/>
    </source>
</evidence>
<gene>
    <name evidence="1" type="ORF">SCHCODRAFT_112653</name>
</gene>
<dbReference type="SUPFAM" id="SSF52047">
    <property type="entry name" value="RNI-like"/>
    <property type="match status" value="1"/>
</dbReference>
<accession>D8QFL6</accession>
<dbReference type="Proteomes" id="UP000007431">
    <property type="component" value="Unassembled WGS sequence"/>
</dbReference>
<dbReference type="HOGENOM" id="CLU_502627_0_0_1"/>
<dbReference type="InterPro" id="IPR032675">
    <property type="entry name" value="LRR_dom_sf"/>
</dbReference>
<keyword evidence="2" id="KW-1185">Reference proteome</keyword>
<organism evidence="2">
    <name type="scientific">Schizophyllum commune (strain H4-8 / FGSC 9210)</name>
    <name type="common">Split gill fungus</name>
    <dbReference type="NCBI Taxonomy" id="578458"/>
    <lineage>
        <taxon>Eukaryota</taxon>
        <taxon>Fungi</taxon>
        <taxon>Dikarya</taxon>
        <taxon>Basidiomycota</taxon>
        <taxon>Agaricomycotina</taxon>
        <taxon>Agaricomycetes</taxon>
        <taxon>Agaricomycetidae</taxon>
        <taxon>Agaricales</taxon>
        <taxon>Schizophyllaceae</taxon>
        <taxon>Schizophyllum</taxon>
    </lineage>
</organism>
<sequence length="542" mass="61531">MPSPSCLNQPDILLLICEELRSSSSYGSLAAFAAANSLICDVALDVLWSKQKSLVPLLKILVDYRIVQWVRPPTLETIDSVAWARMKNYAARIKELELQARCGALSMKCPELSLEGHFEIDIERATLERVSVHAEPTPIFPRLKVLDWTMPDPALLPLVPMLFSPSISKVKIRSMHCAWLVRRLSTFCPRLTELSIWGNLLEITFPFSNILTDALRQLQYLESVDISTMRPDILLLVDQLPSLRSLEFTLGIQFTTYVDGRPPPSRLALTRHVPHVTINLENPVSLDRFFRIVHRPLKITAFDVRCHEDSNCGTFDARQHNLEVIARSLDPAYVRQIIYYHDCDIDLDWGPVPAKSLLLLTRHPHLTFLGVDCWLDVGDADLIALARGLPLLEFLVLDTHASRLATGHRDYLDLEARNVRTTLAVLPAFAHHCPKLRGLCIRLQAVNVPQLPTSSDEAPRVQHPVRLYFAESPLEDPNAVALFLKRVFVRGCSIASRPLREGMHKQHLDHFWEDDGDTTKEWPVGEWLVVRRRLLELAEGEV</sequence>
<dbReference type="EMBL" id="GL377311">
    <property type="protein sequence ID" value="EFI93147.1"/>
    <property type="molecule type" value="Genomic_DNA"/>
</dbReference>
<name>D8QFL6_SCHCM</name>
<dbReference type="AlphaFoldDB" id="D8QFL6"/>
<evidence type="ECO:0000313" key="2">
    <source>
        <dbReference type="Proteomes" id="UP000007431"/>
    </source>
</evidence>
<dbReference type="InParanoid" id="D8QFL6"/>
<proteinExistence type="predicted"/>
<feature type="non-terminal residue" evidence="1">
    <location>
        <position position="542"/>
    </location>
</feature>
<evidence type="ECO:0008006" key="3">
    <source>
        <dbReference type="Google" id="ProtNLM"/>
    </source>
</evidence>
<dbReference type="Gene3D" id="3.80.10.10">
    <property type="entry name" value="Ribonuclease Inhibitor"/>
    <property type="match status" value="1"/>
</dbReference>
<dbReference type="VEuPathDB" id="FungiDB:SCHCODRAFT_02638725"/>
<dbReference type="OMA" id="MICCLEL"/>
<reference evidence="1 2" key="1">
    <citation type="journal article" date="2010" name="Nat. Biotechnol.">
        <title>Genome sequence of the model mushroom Schizophyllum commune.</title>
        <authorList>
            <person name="Ohm R.A."/>
            <person name="de Jong J.F."/>
            <person name="Lugones L.G."/>
            <person name="Aerts A."/>
            <person name="Kothe E."/>
            <person name="Stajich J.E."/>
            <person name="de Vries R.P."/>
            <person name="Record E."/>
            <person name="Levasseur A."/>
            <person name="Baker S.E."/>
            <person name="Bartholomew K.A."/>
            <person name="Coutinho P.M."/>
            <person name="Erdmann S."/>
            <person name="Fowler T.J."/>
            <person name="Gathman A.C."/>
            <person name="Lombard V."/>
            <person name="Henrissat B."/>
            <person name="Knabe N."/>
            <person name="Kuees U."/>
            <person name="Lilly W.W."/>
            <person name="Lindquist E."/>
            <person name="Lucas S."/>
            <person name="Magnuson J.K."/>
            <person name="Piumi F."/>
            <person name="Raudaskoski M."/>
            <person name="Salamov A."/>
            <person name="Schmutz J."/>
            <person name="Schwarze F.W.M.R."/>
            <person name="vanKuyk P.A."/>
            <person name="Horton J.S."/>
            <person name="Grigoriev I.V."/>
            <person name="Woesten H.A.B."/>
        </authorList>
    </citation>
    <scope>NUCLEOTIDE SEQUENCE [LARGE SCALE GENOMIC DNA]</scope>
    <source>
        <strain evidence="2">H4-8 / FGSC 9210</strain>
    </source>
</reference>
<protein>
    <recommendedName>
        <fullName evidence="3">F-box domain-containing protein</fullName>
    </recommendedName>
</protein>